<gene>
    <name evidence="3" type="primary">LOC112291460</name>
    <name evidence="2" type="ORF">PHYPA_018334</name>
</gene>
<reference evidence="2 4" key="2">
    <citation type="journal article" date="2018" name="Plant J.">
        <title>The Physcomitrella patens chromosome-scale assembly reveals moss genome structure and evolution.</title>
        <authorList>
            <person name="Lang D."/>
            <person name="Ullrich K.K."/>
            <person name="Murat F."/>
            <person name="Fuchs J."/>
            <person name="Jenkins J."/>
            <person name="Haas F.B."/>
            <person name="Piednoel M."/>
            <person name="Gundlach H."/>
            <person name="Van Bel M."/>
            <person name="Meyberg R."/>
            <person name="Vives C."/>
            <person name="Morata J."/>
            <person name="Symeonidi A."/>
            <person name="Hiss M."/>
            <person name="Muchero W."/>
            <person name="Kamisugi Y."/>
            <person name="Saleh O."/>
            <person name="Blanc G."/>
            <person name="Decker E.L."/>
            <person name="van Gessel N."/>
            <person name="Grimwood J."/>
            <person name="Hayes R.D."/>
            <person name="Graham S.W."/>
            <person name="Gunter L.E."/>
            <person name="McDaniel S.F."/>
            <person name="Hoernstein S.N.W."/>
            <person name="Larsson A."/>
            <person name="Li F.W."/>
            <person name="Perroud P.F."/>
            <person name="Phillips J."/>
            <person name="Ranjan P."/>
            <person name="Rokshar D.S."/>
            <person name="Rothfels C.J."/>
            <person name="Schneider L."/>
            <person name="Shu S."/>
            <person name="Stevenson D.W."/>
            <person name="Thummler F."/>
            <person name="Tillich M."/>
            <person name="Villarreal Aguilar J.C."/>
            <person name="Widiez T."/>
            <person name="Wong G.K."/>
            <person name="Wymore A."/>
            <person name="Zhang Y."/>
            <person name="Zimmer A.D."/>
            <person name="Quatrano R.S."/>
            <person name="Mayer K.F.X."/>
            <person name="Goodstein D."/>
            <person name="Casacuberta J.M."/>
            <person name="Vandepoele K."/>
            <person name="Reski R."/>
            <person name="Cuming A.C."/>
            <person name="Tuskan G.A."/>
            <person name="Maumus F."/>
            <person name="Salse J."/>
            <person name="Schmutz J."/>
            <person name="Rensing S.A."/>
        </authorList>
    </citation>
    <scope>NUCLEOTIDE SEQUENCE [LARGE SCALE GENOMIC DNA]</scope>
    <source>
        <strain evidence="3 4">cv. Gransden 2004</strain>
    </source>
</reference>
<dbReference type="EMBL" id="ABEU02000014">
    <property type="protein sequence ID" value="PNR40931.1"/>
    <property type="molecule type" value="Genomic_DNA"/>
</dbReference>
<dbReference type="Gramene" id="Pp3c14_10980V3.4">
    <property type="protein sequence ID" value="PAC:32961604.CDS.1"/>
    <property type="gene ID" value="Pp3c14_10980"/>
</dbReference>
<evidence type="ECO:0000313" key="4">
    <source>
        <dbReference type="Proteomes" id="UP000006727"/>
    </source>
</evidence>
<dbReference type="OrthoDB" id="1935617at2759"/>
<evidence type="ECO:0000313" key="3">
    <source>
        <dbReference type="EnsemblPlants" id="PAC:32961601.CDS.1"/>
    </source>
</evidence>
<dbReference type="EnsemblPlants" id="Pp3c14_10980V3.1">
    <property type="protein sequence ID" value="PAC:32961601.CDS.1"/>
    <property type="gene ID" value="Pp3c14_10980"/>
</dbReference>
<dbReference type="Gramene" id="Pp3c14_10980V3.1">
    <property type="protein sequence ID" value="PAC:32961601.CDS.1"/>
    <property type="gene ID" value="Pp3c14_10980"/>
</dbReference>
<feature type="region of interest" description="Disordered" evidence="1">
    <location>
        <begin position="255"/>
        <end position="275"/>
    </location>
</feature>
<reference evidence="3" key="3">
    <citation type="submission" date="2020-12" db="UniProtKB">
        <authorList>
            <consortium name="EnsemblPlants"/>
        </authorList>
    </citation>
    <scope>IDENTIFICATION</scope>
</reference>
<dbReference type="Gramene" id="Pp3c14_10980V3.3">
    <property type="protein sequence ID" value="PAC:32961603.CDS.1"/>
    <property type="gene ID" value="Pp3c14_10980"/>
</dbReference>
<proteinExistence type="predicted"/>
<organism evidence="2">
    <name type="scientific">Physcomitrium patens</name>
    <name type="common">Spreading-leaved earth moss</name>
    <name type="synonym">Physcomitrella patens</name>
    <dbReference type="NCBI Taxonomy" id="3218"/>
    <lineage>
        <taxon>Eukaryota</taxon>
        <taxon>Viridiplantae</taxon>
        <taxon>Streptophyta</taxon>
        <taxon>Embryophyta</taxon>
        <taxon>Bryophyta</taxon>
        <taxon>Bryophytina</taxon>
        <taxon>Bryopsida</taxon>
        <taxon>Funariidae</taxon>
        <taxon>Funariales</taxon>
        <taxon>Funariaceae</taxon>
        <taxon>Physcomitrium</taxon>
    </lineage>
</organism>
<protein>
    <recommendedName>
        <fullName evidence="5">PRLI-interacting factor A</fullName>
    </recommendedName>
</protein>
<keyword evidence="4" id="KW-1185">Reference proteome</keyword>
<reference evidence="2 4" key="1">
    <citation type="journal article" date="2008" name="Science">
        <title>The Physcomitrella genome reveals evolutionary insights into the conquest of land by plants.</title>
        <authorList>
            <person name="Rensing S."/>
            <person name="Lang D."/>
            <person name="Zimmer A."/>
            <person name="Terry A."/>
            <person name="Salamov A."/>
            <person name="Shapiro H."/>
            <person name="Nishiyama T."/>
            <person name="Perroud P.-F."/>
            <person name="Lindquist E."/>
            <person name="Kamisugi Y."/>
            <person name="Tanahashi T."/>
            <person name="Sakakibara K."/>
            <person name="Fujita T."/>
            <person name="Oishi K."/>
            <person name="Shin-I T."/>
            <person name="Kuroki Y."/>
            <person name="Toyoda A."/>
            <person name="Suzuki Y."/>
            <person name="Hashimoto A."/>
            <person name="Yamaguchi K."/>
            <person name="Sugano A."/>
            <person name="Kohara Y."/>
            <person name="Fujiyama A."/>
            <person name="Anterola A."/>
            <person name="Aoki S."/>
            <person name="Ashton N."/>
            <person name="Barbazuk W.B."/>
            <person name="Barker E."/>
            <person name="Bennetzen J."/>
            <person name="Bezanilla M."/>
            <person name="Blankenship R."/>
            <person name="Cho S.H."/>
            <person name="Dutcher S."/>
            <person name="Estelle M."/>
            <person name="Fawcett J.A."/>
            <person name="Gundlach H."/>
            <person name="Hanada K."/>
            <person name="Heyl A."/>
            <person name="Hicks K.A."/>
            <person name="Hugh J."/>
            <person name="Lohr M."/>
            <person name="Mayer K."/>
            <person name="Melkozernov A."/>
            <person name="Murata T."/>
            <person name="Nelson D."/>
            <person name="Pils B."/>
            <person name="Prigge M."/>
            <person name="Reiss B."/>
            <person name="Renner T."/>
            <person name="Rombauts S."/>
            <person name="Rushton P."/>
            <person name="Sanderfoot A."/>
            <person name="Schween G."/>
            <person name="Shiu S.-H."/>
            <person name="Stueber K."/>
            <person name="Theodoulou F.L."/>
            <person name="Tu H."/>
            <person name="Van de Peer Y."/>
            <person name="Verrier P.J."/>
            <person name="Waters E."/>
            <person name="Wood A."/>
            <person name="Yang L."/>
            <person name="Cove D."/>
            <person name="Cuming A."/>
            <person name="Hasebe M."/>
            <person name="Lucas S."/>
            <person name="Mishler D.B."/>
            <person name="Reski R."/>
            <person name="Grigoriev I."/>
            <person name="Quatrano R.S."/>
            <person name="Boore J.L."/>
        </authorList>
    </citation>
    <scope>NUCLEOTIDE SEQUENCE [LARGE SCALE GENOMIC DNA]</scope>
    <source>
        <strain evidence="3 4">cv. Gransden 2004</strain>
    </source>
</reference>
<dbReference type="AlphaFoldDB" id="A0A2K1JH96"/>
<dbReference type="PANTHER" id="PTHR34484">
    <property type="entry name" value="OS02G0832600 PROTEIN"/>
    <property type="match status" value="1"/>
</dbReference>
<accession>A0A2K1JH96</accession>
<dbReference type="EnsemblPlants" id="Pp3c14_10980V3.3">
    <property type="protein sequence ID" value="PAC:32961603.CDS.1"/>
    <property type="gene ID" value="Pp3c14_10980"/>
</dbReference>
<evidence type="ECO:0008006" key="5">
    <source>
        <dbReference type="Google" id="ProtNLM"/>
    </source>
</evidence>
<name>A0A2K1JH96_PHYPA</name>
<dbReference type="Gramene" id="Pp3c14_10980V3.2">
    <property type="protein sequence ID" value="PAC:32961602.CDS.1"/>
    <property type="gene ID" value="Pp3c14_10980"/>
</dbReference>
<dbReference type="Proteomes" id="UP000006727">
    <property type="component" value="Chromosome 14"/>
</dbReference>
<dbReference type="EnsemblPlants" id="Pp3c14_10980V3.4">
    <property type="protein sequence ID" value="PAC:32961604.CDS.1"/>
    <property type="gene ID" value="Pp3c14_10980"/>
</dbReference>
<evidence type="ECO:0000256" key="1">
    <source>
        <dbReference type="SAM" id="MobiDB-lite"/>
    </source>
</evidence>
<dbReference type="PaxDb" id="3218-PP1S36_345V6.1"/>
<dbReference type="KEGG" id="ppp:112291460"/>
<dbReference type="PANTHER" id="PTHR34484:SF2">
    <property type="entry name" value="OS02G0832600 PROTEIN"/>
    <property type="match status" value="1"/>
</dbReference>
<sequence length="275" mass="31041">MASSVAGQWGEYPAVFMGDVPLKRTSRGKGASQNRYYKNMYKGVRSREQSQDYNPPRLKDLRKQNRLGTKKFYAKRRVPRSVPRAPFNDSTYLMHMRRSGGLASLEPTVPSPVFSSPASSSYKLGNYEQIVDGNDYGYGSMTGLIHLRPTDDGDRSSGSTVDNDFSNDMYVEQPSVSSADSAQELEQRLEKDISRFEMAPIPETTSEGFLEQRVARQDIHIAHLEDENLVLKERLFLIQQEIDELNQRLLSGQRCDVGESDDNEEIHDAQSCLGT</sequence>
<dbReference type="EnsemblPlants" id="Pp3c14_10980V3.2">
    <property type="protein sequence ID" value="PAC:32961602.CDS.1"/>
    <property type="gene ID" value="Pp3c14_10980"/>
</dbReference>
<evidence type="ECO:0000313" key="2">
    <source>
        <dbReference type="EMBL" id="PNR40931.1"/>
    </source>
</evidence>